<keyword evidence="2" id="KW-0645">Protease</keyword>
<dbReference type="Pfam" id="PF12146">
    <property type="entry name" value="Hydrolase_4"/>
    <property type="match status" value="1"/>
</dbReference>
<dbReference type="EMBL" id="FNFH01000003">
    <property type="protein sequence ID" value="SDK29379.1"/>
    <property type="molecule type" value="Genomic_DNA"/>
</dbReference>
<name>A0A1G9APS6_9GAMM</name>
<dbReference type="STRING" id="658219.SAMN05216212_2111"/>
<proteinExistence type="predicted"/>
<dbReference type="Proteomes" id="UP000199305">
    <property type="component" value="Unassembled WGS sequence"/>
</dbReference>
<dbReference type="Gene3D" id="3.40.50.1820">
    <property type="entry name" value="alpha/beta hydrolase"/>
    <property type="match status" value="1"/>
</dbReference>
<sequence length="465" mass="51081">MGALLALLVLLSLYVKRLPDLQVWHTAVLDAEYTRESPVTSFAEYLALEDRLFAQLDREVYAQTRPAGAFSINRYRRGSLADPARWPTNWNRSFLLQAENARAAVLLLHGLTDAPYSLRHLGHRLHRAGATVLGLRIPGHGTVPSGLVDVDWQDMAAAVQLAMHQLSASVGGRPIHIVGYSNGAALAVHYALAALDDARLPPVQSLVLLSPEIGVARVAALAVWQARLGRLLGIEKLEWDSVKLLEYEPFKYGSFAVNGGTLTHELTRQIQRRLGELAKGDGLQDMPRVLSFSSVVDATVQAPAVISHLFNLLPADGNELVLFDINRQAEVEHLLTWDPGKMIDALRQVPQRRYALTLVTNADPAAPQVVARQWLPGQGRARELPVGLQWPAGVYSLSHVALPFSPEDPVYGGDPDPGPGIQLGNLALRGERGVLAISAATQLRLRWNPFYDWLENRTVQFMGLE</sequence>
<dbReference type="InterPro" id="IPR029058">
    <property type="entry name" value="AB_hydrolase_fold"/>
</dbReference>
<keyword evidence="2" id="KW-0378">Hydrolase</keyword>
<evidence type="ECO:0000259" key="1">
    <source>
        <dbReference type="Pfam" id="PF12146"/>
    </source>
</evidence>
<evidence type="ECO:0000313" key="3">
    <source>
        <dbReference type="Proteomes" id="UP000199305"/>
    </source>
</evidence>
<gene>
    <name evidence="2" type="ORF">SAMN05216212_2111</name>
</gene>
<keyword evidence="2" id="KW-0031">Aminopeptidase</keyword>
<organism evidence="2 3">
    <name type="scientific">Microbulbifer yueqingensis</name>
    <dbReference type="NCBI Taxonomy" id="658219"/>
    <lineage>
        <taxon>Bacteria</taxon>
        <taxon>Pseudomonadati</taxon>
        <taxon>Pseudomonadota</taxon>
        <taxon>Gammaproteobacteria</taxon>
        <taxon>Cellvibrionales</taxon>
        <taxon>Microbulbiferaceae</taxon>
        <taxon>Microbulbifer</taxon>
    </lineage>
</organism>
<protein>
    <submittedName>
        <fullName evidence="2">Serine aminopeptidase, S33</fullName>
    </submittedName>
</protein>
<dbReference type="GO" id="GO:0004177">
    <property type="term" value="F:aminopeptidase activity"/>
    <property type="evidence" value="ECO:0007669"/>
    <property type="project" value="UniProtKB-KW"/>
</dbReference>
<evidence type="ECO:0000313" key="2">
    <source>
        <dbReference type="EMBL" id="SDK29379.1"/>
    </source>
</evidence>
<feature type="domain" description="Serine aminopeptidase S33" evidence="1">
    <location>
        <begin position="100"/>
        <end position="232"/>
    </location>
</feature>
<accession>A0A1G9APS6</accession>
<dbReference type="AlphaFoldDB" id="A0A1G9APS6"/>
<dbReference type="SUPFAM" id="SSF53474">
    <property type="entry name" value="alpha/beta-Hydrolases"/>
    <property type="match status" value="1"/>
</dbReference>
<dbReference type="InterPro" id="IPR022742">
    <property type="entry name" value="Hydrolase_4"/>
</dbReference>
<reference evidence="3" key="1">
    <citation type="submission" date="2016-10" db="EMBL/GenBank/DDBJ databases">
        <authorList>
            <person name="Varghese N."/>
            <person name="Submissions S."/>
        </authorList>
    </citation>
    <scope>NUCLEOTIDE SEQUENCE [LARGE SCALE GENOMIC DNA]</scope>
    <source>
        <strain evidence="3">CGMCC 1.10658</strain>
    </source>
</reference>
<keyword evidence="3" id="KW-1185">Reference proteome</keyword>